<dbReference type="Proteomes" id="UP000280586">
    <property type="component" value="Chromosome"/>
</dbReference>
<dbReference type="KEGG" id="csep:CP523_00180"/>
<evidence type="ECO:0008006" key="4">
    <source>
        <dbReference type="Google" id="ProtNLM"/>
    </source>
</evidence>
<dbReference type="OrthoDB" id="1938377at2"/>
<dbReference type="AlphaFoldDB" id="A0A9N7JNB5"/>
<name>A0A9N7JNB5_CLOSE</name>
<reference evidence="2 3" key="1">
    <citation type="submission" date="2017-09" db="EMBL/GenBank/DDBJ databases">
        <authorList>
            <person name="Thomas P."/>
            <person name="Seyboldt C."/>
        </authorList>
    </citation>
    <scope>NUCLEOTIDE SEQUENCE [LARGE SCALE GENOMIC DNA]</scope>
    <source>
        <strain evidence="2 3">DSM 7534</strain>
    </source>
</reference>
<sequence length="126" mass="14663">MNDKYTEDDYCDLNRKKICDNCGKCLEEQGMDIKAIKIEDIAKTVEENEYLENELKKALEELKKTSNNEEGIMTAEEFLAENNEESGYVDAFDHIEYLEDGDFFDEVNLDELTEEIFPGVRKLKSK</sequence>
<proteinExistence type="predicted"/>
<organism evidence="2 3">
    <name type="scientific">Clostridium septicum</name>
    <dbReference type="NCBI Taxonomy" id="1504"/>
    <lineage>
        <taxon>Bacteria</taxon>
        <taxon>Bacillati</taxon>
        <taxon>Bacillota</taxon>
        <taxon>Clostridia</taxon>
        <taxon>Eubacteriales</taxon>
        <taxon>Clostridiaceae</taxon>
        <taxon>Clostridium</taxon>
    </lineage>
</organism>
<feature type="coiled-coil region" evidence="1">
    <location>
        <begin position="41"/>
        <end position="72"/>
    </location>
</feature>
<evidence type="ECO:0000313" key="2">
    <source>
        <dbReference type="EMBL" id="AYE35783.1"/>
    </source>
</evidence>
<gene>
    <name evidence="2" type="ORF">CP523_00180</name>
</gene>
<accession>A0A9N7JNB5</accession>
<evidence type="ECO:0000313" key="3">
    <source>
        <dbReference type="Proteomes" id="UP000280586"/>
    </source>
</evidence>
<keyword evidence="1" id="KW-0175">Coiled coil</keyword>
<protein>
    <recommendedName>
        <fullName evidence="4">Protein containing Zn-finger domain</fullName>
    </recommendedName>
</protein>
<evidence type="ECO:0000256" key="1">
    <source>
        <dbReference type="SAM" id="Coils"/>
    </source>
</evidence>
<dbReference type="EMBL" id="CP023671">
    <property type="protein sequence ID" value="AYE35783.1"/>
    <property type="molecule type" value="Genomic_DNA"/>
</dbReference>